<comment type="subcellular location">
    <subcellularLocation>
        <location evidence="1">Cell membrane</location>
        <topology evidence="1">Multi-pass membrane protein</topology>
    </subcellularLocation>
</comment>
<keyword evidence="5 9" id="KW-0812">Transmembrane</keyword>
<sequence length="473" mass="52820">MYIQTICNPVIASMASGTIMFFINGCTLTWSSPVIPKLQDPVESPFGYPVSDDDVVWITSIIFLGAVIGSFLYGFLADELGRKYTYLFLGVPVLFSFVLMAYVNSLKSYYLGRFLAGIPLGGSITVATLCGGEIPSKSTRSIYNAISCVVYSLGFLFPYAVGPWIPVTTLNTILAGVCVVFIVVYYIFGEETAYFYALKNNGEKARSTLERLRNKADIEQELREINARIEEEKEGSLWYNMMSKTVANGFIISVGLIFFQQFCGMNRLSIYTQIIFEMTGSNLEPEISSVILASVSFITTLPMVFLAEKFDRKTILIASAFGMAIFQVLLGVYCYLQDNQVDVEAIKFVPLMTLALVVFFYNNGLGPYPFLLLAEIFPTRVRAFSSAIVIALMWCFVFVDSFFTTDLVDSVGLGQSFWFYAAFCVAAMIFVKFVLIETKGKTLEEIQSDLAQRRTTTVDTISHSELYRVSLQT</sequence>
<evidence type="ECO:0000313" key="12">
    <source>
        <dbReference type="Proteomes" id="UP001153737"/>
    </source>
</evidence>
<evidence type="ECO:0000256" key="5">
    <source>
        <dbReference type="ARBA" id="ARBA00022692"/>
    </source>
</evidence>
<dbReference type="InterPro" id="IPR003663">
    <property type="entry name" value="Sugar/inositol_transpt"/>
</dbReference>
<dbReference type="EMBL" id="OU896715">
    <property type="protein sequence ID" value="CAH1183537.1"/>
    <property type="molecule type" value="Genomic_DNA"/>
</dbReference>
<dbReference type="GO" id="GO:0005886">
    <property type="term" value="C:plasma membrane"/>
    <property type="evidence" value="ECO:0007669"/>
    <property type="project" value="UniProtKB-SubCell"/>
</dbReference>
<feature type="transmembrane region" description="Helical" evidence="9">
    <location>
        <begin position="348"/>
        <end position="371"/>
    </location>
</feature>
<keyword evidence="12" id="KW-1185">Reference proteome</keyword>
<organism evidence="11 12">
    <name type="scientific">Phaedon cochleariae</name>
    <name type="common">Mustard beetle</name>
    <dbReference type="NCBI Taxonomy" id="80249"/>
    <lineage>
        <taxon>Eukaryota</taxon>
        <taxon>Metazoa</taxon>
        <taxon>Ecdysozoa</taxon>
        <taxon>Arthropoda</taxon>
        <taxon>Hexapoda</taxon>
        <taxon>Insecta</taxon>
        <taxon>Pterygota</taxon>
        <taxon>Neoptera</taxon>
        <taxon>Endopterygota</taxon>
        <taxon>Coleoptera</taxon>
        <taxon>Polyphaga</taxon>
        <taxon>Cucujiformia</taxon>
        <taxon>Chrysomeloidea</taxon>
        <taxon>Chrysomelidae</taxon>
        <taxon>Chrysomelinae</taxon>
        <taxon>Chrysomelini</taxon>
        <taxon>Phaedon</taxon>
    </lineage>
</organism>
<feature type="transmembrane region" description="Helical" evidence="9">
    <location>
        <begin position="84"/>
        <end position="103"/>
    </location>
</feature>
<evidence type="ECO:0000256" key="7">
    <source>
        <dbReference type="ARBA" id="ARBA00023136"/>
    </source>
</evidence>
<feature type="transmembrane region" description="Helical" evidence="9">
    <location>
        <begin position="142"/>
        <end position="161"/>
    </location>
</feature>
<protein>
    <recommendedName>
        <fullName evidence="10">Major facilitator superfamily (MFS) profile domain-containing protein</fullName>
    </recommendedName>
</protein>
<feature type="transmembrane region" description="Helical" evidence="9">
    <location>
        <begin position="12"/>
        <end position="35"/>
    </location>
</feature>
<accession>A0A9P0E087</accession>
<dbReference type="FunFam" id="1.20.1250.20:FF:000218">
    <property type="entry name" value="facilitated trehalose transporter Tret1"/>
    <property type="match status" value="1"/>
</dbReference>
<keyword evidence="3" id="KW-1003">Cell membrane</keyword>
<evidence type="ECO:0000256" key="8">
    <source>
        <dbReference type="ARBA" id="ARBA00023180"/>
    </source>
</evidence>
<evidence type="ECO:0000256" key="4">
    <source>
        <dbReference type="ARBA" id="ARBA00022597"/>
    </source>
</evidence>
<feature type="transmembrane region" description="Helical" evidence="9">
    <location>
        <begin position="417"/>
        <end position="435"/>
    </location>
</feature>
<dbReference type="PANTHER" id="PTHR48021">
    <property type="match status" value="1"/>
</dbReference>
<dbReference type="InterPro" id="IPR020846">
    <property type="entry name" value="MFS_dom"/>
</dbReference>
<dbReference type="PANTHER" id="PTHR48021:SF47">
    <property type="entry name" value="GH17672P"/>
    <property type="match status" value="1"/>
</dbReference>
<dbReference type="Pfam" id="PF00083">
    <property type="entry name" value="Sugar_tr"/>
    <property type="match status" value="1"/>
</dbReference>
<evidence type="ECO:0000259" key="10">
    <source>
        <dbReference type="PROSITE" id="PS50850"/>
    </source>
</evidence>
<feature type="transmembrane region" description="Helical" evidence="9">
    <location>
        <begin position="383"/>
        <end position="405"/>
    </location>
</feature>
<gene>
    <name evidence="11" type="ORF">PHAECO_LOCUS12401</name>
</gene>
<dbReference type="PRINTS" id="PR00171">
    <property type="entry name" value="SUGRTRNSPORT"/>
</dbReference>
<reference evidence="11" key="1">
    <citation type="submission" date="2022-01" db="EMBL/GenBank/DDBJ databases">
        <authorList>
            <person name="King R."/>
        </authorList>
    </citation>
    <scope>NUCLEOTIDE SEQUENCE</scope>
</reference>
<name>A0A9P0E087_PHACE</name>
<feature type="transmembrane region" description="Helical" evidence="9">
    <location>
        <begin position="246"/>
        <end position="267"/>
    </location>
</feature>
<keyword evidence="8" id="KW-0325">Glycoprotein</keyword>
<evidence type="ECO:0000256" key="3">
    <source>
        <dbReference type="ARBA" id="ARBA00022475"/>
    </source>
</evidence>
<keyword evidence="2" id="KW-0813">Transport</keyword>
<dbReference type="AlphaFoldDB" id="A0A9P0E087"/>
<reference evidence="11" key="2">
    <citation type="submission" date="2022-10" db="EMBL/GenBank/DDBJ databases">
        <authorList>
            <consortium name="ENA_rothamsted_submissions"/>
            <consortium name="culmorum"/>
            <person name="King R."/>
        </authorList>
    </citation>
    <scope>NUCLEOTIDE SEQUENCE</scope>
</reference>
<feature type="transmembrane region" description="Helical" evidence="9">
    <location>
        <begin position="55"/>
        <end position="77"/>
    </location>
</feature>
<dbReference type="InterPro" id="IPR050549">
    <property type="entry name" value="MFS_Trehalose_Transporter"/>
</dbReference>
<feature type="transmembrane region" description="Helical" evidence="9">
    <location>
        <begin position="287"/>
        <end position="307"/>
    </location>
</feature>
<dbReference type="Gene3D" id="1.20.1250.20">
    <property type="entry name" value="MFS general substrate transporter like domains"/>
    <property type="match status" value="1"/>
</dbReference>
<evidence type="ECO:0000256" key="6">
    <source>
        <dbReference type="ARBA" id="ARBA00022989"/>
    </source>
</evidence>
<dbReference type="InterPro" id="IPR005828">
    <property type="entry name" value="MFS_sugar_transport-like"/>
</dbReference>
<feature type="domain" description="Major facilitator superfamily (MFS) profile" evidence="10">
    <location>
        <begin position="10"/>
        <end position="439"/>
    </location>
</feature>
<dbReference type="InterPro" id="IPR036259">
    <property type="entry name" value="MFS_trans_sf"/>
</dbReference>
<dbReference type="GO" id="GO:0022857">
    <property type="term" value="F:transmembrane transporter activity"/>
    <property type="evidence" value="ECO:0007669"/>
    <property type="project" value="InterPro"/>
</dbReference>
<evidence type="ECO:0000256" key="1">
    <source>
        <dbReference type="ARBA" id="ARBA00004651"/>
    </source>
</evidence>
<proteinExistence type="predicted"/>
<dbReference type="Proteomes" id="UP001153737">
    <property type="component" value="Chromosome 9"/>
</dbReference>
<keyword evidence="7 9" id="KW-0472">Membrane</keyword>
<feature type="transmembrane region" description="Helical" evidence="9">
    <location>
        <begin position="167"/>
        <end position="188"/>
    </location>
</feature>
<feature type="transmembrane region" description="Helical" evidence="9">
    <location>
        <begin position="314"/>
        <end position="336"/>
    </location>
</feature>
<evidence type="ECO:0000313" key="11">
    <source>
        <dbReference type="EMBL" id="CAH1183537.1"/>
    </source>
</evidence>
<evidence type="ECO:0000256" key="9">
    <source>
        <dbReference type="SAM" id="Phobius"/>
    </source>
</evidence>
<keyword evidence="6 9" id="KW-1133">Transmembrane helix</keyword>
<keyword evidence="4" id="KW-0762">Sugar transport</keyword>
<evidence type="ECO:0000256" key="2">
    <source>
        <dbReference type="ARBA" id="ARBA00022448"/>
    </source>
</evidence>
<dbReference type="OrthoDB" id="8120565at2759"/>
<dbReference type="SUPFAM" id="SSF103473">
    <property type="entry name" value="MFS general substrate transporter"/>
    <property type="match status" value="1"/>
</dbReference>
<dbReference type="PROSITE" id="PS50850">
    <property type="entry name" value="MFS"/>
    <property type="match status" value="1"/>
</dbReference>
<feature type="transmembrane region" description="Helical" evidence="9">
    <location>
        <begin position="109"/>
        <end position="130"/>
    </location>
</feature>